<sequence>MNAAKKTKLLKVILSDAYLVDVDFAEWDSGVNIYVLSDHIMQNEKRSLWMLQFVGVRDFTWKFPHHDFRKFKLGIRTNRHLIWNIYRCELSRGREIRHLEMSGGEQFPSIALGFEDFFIVKLAQTTFSEINPEWANLSRGLARPSIGILNQLWKGGARAKPKR</sequence>
<comment type="caution">
    <text evidence="1">The sequence shown here is derived from an EMBL/GenBank/DDBJ whole genome shotgun (WGS) entry which is preliminary data.</text>
</comment>
<dbReference type="RefSeq" id="WP_129049341.1">
    <property type="nucleotide sequence ID" value="NZ_SDHX01000002.1"/>
</dbReference>
<name>A0A4Q1C5F0_9BACT</name>
<reference evidence="1 2" key="1">
    <citation type="submission" date="2019-01" db="EMBL/GenBank/DDBJ databases">
        <title>Lacunisphaera sp. strain TWA-58.</title>
        <authorList>
            <person name="Chen W.-M."/>
        </authorList>
    </citation>
    <scope>NUCLEOTIDE SEQUENCE [LARGE SCALE GENOMIC DNA]</scope>
    <source>
        <strain evidence="1 2">TWA-58</strain>
    </source>
</reference>
<evidence type="ECO:0000313" key="1">
    <source>
        <dbReference type="EMBL" id="RXK53553.1"/>
    </source>
</evidence>
<keyword evidence="2" id="KW-1185">Reference proteome</keyword>
<proteinExistence type="predicted"/>
<dbReference type="Proteomes" id="UP000290218">
    <property type="component" value="Unassembled WGS sequence"/>
</dbReference>
<dbReference type="EMBL" id="SDHX01000002">
    <property type="protein sequence ID" value="RXK53553.1"/>
    <property type="molecule type" value="Genomic_DNA"/>
</dbReference>
<protein>
    <submittedName>
        <fullName evidence="1">Uncharacterized protein</fullName>
    </submittedName>
</protein>
<gene>
    <name evidence="1" type="ORF">ESB00_17840</name>
</gene>
<accession>A0A4Q1C5F0</accession>
<dbReference type="AlphaFoldDB" id="A0A4Q1C5F0"/>
<organism evidence="1 2">
    <name type="scientific">Oleiharenicola lentus</name>
    <dbReference type="NCBI Taxonomy" id="2508720"/>
    <lineage>
        <taxon>Bacteria</taxon>
        <taxon>Pseudomonadati</taxon>
        <taxon>Verrucomicrobiota</taxon>
        <taxon>Opitutia</taxon>
        <taxon>Opitutales</taxon>
        <taxon>Opitutaceae</taxon>
        <taxon>Oleiharenicola</taxon>
    </lineage>
</organism>
<evidence type="ECO:0000313" key="2">
    <source>
        <dbReference type="Proteomes" id="UP000290218"/>
    </source>
</evidence>